<dbReference type="InterPro" id="IPR040932">
    <property type="entry name" value="Csm4_C"/>
</dbReference>
<evidence type="ECO:0000256" key="1">
    <source>
        <dbReference type="ARBA" id="ARBA00005772"/>
    </source>
</evidence>
<feature type="domain" description="Csm4 C-terminal" evidence="6">
    <location>
        <begin position="232"/>
        <end position="310"/>
    </location>
</feature>
<proteinExistence type="inferred from homology"/>
<dbReference type="Proteomes" id="UP000183442">
    <property type="component" value="Unassembled WGS sequence"/>
</dbReference>
<comment type="similarity">
    <text evidence="1">Belongs to the CRISPR-associated Csm4 family.</text>
</comment>
<evidence type="ECO:0000256" key="3">
    <source>
        <dbReference type="ARBA" id="ARBA00022884"/>
    </source>
</evidence>
<evidence type="ECO:0000259" key="6">
    <source>
        <dbReference type="Pfam" id="PF17953"/>
    </source>
</evidence>
<keyword evidence="3" id="KW-0694">RNA-binding</keyword>
<keyword evidence="4" id="KW-0051">Antiviral defense</keyword>
<dbReference type="GO" id="GO:0003723">
    <property type="term" value="F:RNA binding"/>
    <property type="evidence" value="ECO:0007669"/>
    <property type="project" value="UniProtKB-KW"/>
</dbReference>
<evidence type="ECO:0000313" key="8">
    <source>
        <dbReference type="Proteomes" id="UP000183442"/>
    </source>
</evidence>
<evidence type="ECO:0000256" key="2">
    <source>
        <dbReference type="ARBA" id="ARBA00016109"/>
    </source>
</evidence>
<reference evidence="8" key="1">
    <citation type="submission" date="2016-10" db="EMBL/GenBank/DDBJ databases">
        <authorList>
            <person name="Varghese N."/>
        </authorList>
    </citation>
    <scope>NUCLEOTIDE SEQUENCE [LARGE SCALE GENOMIC DNA]</scope>
    <source>
        <strain evidence="8">DSM 16632</strain>
    </source>
</reference>
<accession>A0A1I4KMM3</accession>
<feature type="domain" description="CRISPR type III-associated protein" evidence="5">
    <location>
        <begin position="14"/>
        <end position="211"/>
    </location>
</feature>
<dbReference type="InterPro" id="IPR005537">
    <property type="entry name" value="RAMP_III_fam"/>
</dbReference>
<gene>
    <name evidence="7" type="ORF">SAMN02910297_01782</name>
</gene>
<dbReference type="NCBIfam" id="TIGR01903">
    <property type="entry name" value="cas5_csm4"/>
    <property type="match status" value="1"/>
</dbReference>
<evidence type="ECO:0000313" key="7">
    <source>
        <dbReference type="EMBL" id="SFL80008.1"/>
    </source>
</evidence>
<evidence type="ECO:0000259" key="5">
    <source>
        <dbReference type="Pfam" id="PF03787"/>
    </source>
</evidence>
<protein>
    <recommendedName>
        <fullName evidence="2">CRISPR system Cms protein Csm4</fullName>
    </recommendedName>
</protein>
<organism evidence="7 8">
    <name type="scientific">Methanobrevibacter olleyae</name>
    <dbReference type="NCBI Taxonomy" id="294671"/>
    <lineage>
        <taxon>Archaea</taxon>
        <taxon>Methanobacteriati</taxon>
        <taxon>Methanobacteriota</taxon>
        <taxon>Methanomada group</taxon>
        <taxon>Methanobacteria</taxon>
        <taxon>Methanobacteriales</taxon>
        <taxon>Methanobacteriaceae</taxon>
        <taxon>Methanobrevibacter</taxon>
    </lineage>
</organism>
<dbReference type="OrthoDB" id="86293at2157"/>
<name>A0A1I4KMM3_METOL</name>
<dbReference type="GO" id="GO:0051607">
    <property type="term" value="P:defense response to virus"/>
    <property type="evidence" value="ECO:0007669"/>
    <property type="project" value="UniProtKB-KW"/>
</dbReference>
<dbReference type="Pfam" id="PF03787">
    <property type="entry name" value="RAMPs"/>
    <property type="match status" value="1"/>
</dbReference>
<evidence type="ECO:0000256" key="4">
    <source>
        <dbReference type="ARBA" id="ARBA00023118"/>
    </source>
</evidence>
<dbReference type="RefSeq" id="WP_074798902.1">
    <property type="nucleotide sequence ID" value="NZ_FOTL01000041.1"/>
</dbReference>
<dbReference type="AlphaFoldDB" id="A0A1I4KMM3"/>
<dbReference type="Pfam" id="PF17953">
    <property type="entry name" value="Csm4_C"/>
    <property type="match status" value="1"/>
</dbReference>
<sequence>MLVYLKPLSIFPQLHSDTLFGAITYAINELYPEKITDMLEAFKDNPPFILSSTLPFIFNKDKIIRFYPKVITKQSNEESRIIVDSKIFKDYKKVFYLEEDIFLKMIKGELSEKEILSDYANYERKKTLLLNEKLDIDVSFGENIIPNNSVNRVSNETEGIFYTNGIEFKNIGLFFFVDFNDEEYIPLVKAALKFLEDRGFGRDITNGKGQFVHEIEGDISFENIFNIGDDFDYFLTLSRYIPNNEELSKINEYSSYEIDSKRGKSPAGEIRRQIRFFKEGSIFPNYKKFYGRIIESGKDSPAVEYGYAFPIKCKGNRED</sequence>
<dbReference type="InterPro" id="IPR005510">
    <property type="entry name" value="Csm4"/>
</dbReference>
<dbReference type="EMBL" id="FOTL01000041">
    <property type="protein sequence ID" value="SFL80008.1"/>
    <property type="molecule type" value="Genomic_DNA"/>
</dbReference>